<dbReference type="RefSeq" id="WP_376850778.1">
    <property type="nucleotide sequence ID" value="NZ_JBHSMF010000009.1"/>
</dbReference>
<name>A0ABW0NFI0_9BURK</name>
<sequence>MKLNDTRRALMLGAAAATLLAACATTERDARAVLEQSDRAMGAGKLQTLRYAGRGAGGIFGQAFIPEQAWPRVAYMAFSRDIDYANAAMREEFVRTRTQSTGGGALPPLGMGDQRAVGLVRGTSAWNLAGTAASAAPVALDGRIHDLWTTPHGVIKAALKNGGTVRTEEGKSLVTFTEPGRFRATVWIGADGMVERVDSVQPNPVIGDTRVVTRYSNYRDHGGIKFPARIVQDQGGFNVLELDVTEVVPNAPVAIETPASVAAFTETVTVEKAADGVWFLAGGSHNSVAIEMKDHILLVESPLYDGRAQAVLAQANRLVPGKQVRSVINSHHHFDHAGGLRAAAAQGVALVVSEPSAGWFRRVLANPNTISPDALAASGRQAVLVPAAAPLHRIGDETRQVEIHLIGDSFHAQGYAMVWLPKERLLILADEYTPGPPNAPRPAQVNPNNLNLVRNIERLKLDVDRILPLHGRMVPVSELMAAVGR</sequence>
<feature type="signal peptide" evidence="1">
    <location>
        <begin position="1"/>
        <end position="24"/>
    </location>
</feature>
<dbReference type="InterPro" id="IPR001279">
    <property type="entry name" value="Metallo-B-lactamas"/>
</dbReference>
<dbReference type="Pfam" id="PF00753">
    <property type="entry name" value="Lactamase_B"/>
    <property type="match status" value="1"/>
</dbReference>
<dbReference type="PANTHER" id="PTHR42951:SF20">
    <property type="entry name" value="BETA LACTAMASE"/>
    <property type="match status" value="1"/>
</dbReference>
<feature type="domain" description="Metallo-beta-lactamase" evidence="2">
    <location>
        <begin position="284"/>
        <end position="470"/>
    </location>
</feature>
<dbReference type="PROSITE" id="PS51318">
    <property type="entry name" value="TAT"/>
    <property type="match status" value="1"/>
</dbReference>
<dbReference type="InterPro" id="IPR036866">
    <property type="entry name" value="RibonucZ/Hydroxyglut_hydro"/>
</dbReference>
<dbReference type="InterPro" id="IPR006311">
    <property type="entry name" value="TAT_signal"/>
</dbReference>
<feature type="chain" id="PRO_5045181338" evidence="1">
    <location>
        <begin position="25"/>
        <end position="485"/>
    </location>
</feature>
<dbReference type="Gene3D" id="3.60.15.10">
    <property type="entry name" value="Ribonuclease Z/Hydroxyacylglutathione hydrolase-like"/>
    <property type="match status" value="1"/>
</dbReference>
<accession>A0ABW0NFI0</accession>
<evidence type="ECO:0000259" key="2">
    <source>
        <dbReference type="SMART" id="SM00849"/>
    </source>
</evidence>
<reference evidence="4" key="1">
    <citation type="journal article" date="2019" name="Int. J. Syst. Evol. Microbiol.">
        <title>The Global Catalogue of Microorganisms (GCM) 10K type strain sequencing project: providing services to taxonomists for standard genome sequencing and annotation.</title>
        <authorList>
            <consortium name="The Broad Institute Genomics Platform"/>
            <consortium name="The Broad Institute Genome Sequencing Center for Infectious Disease"/>
            <person name="Wu L."/>
            <person name="Ma J."/>
        </authorList>
    </citation>
    <scope>NUCLEOTIDE SEQUENCE [LARGE SCALE GENOMIC DNA]</scope>
    <source>
        <strain evidence="4">CCUG 57401</strain>
    </source>
</reference>
<dbReference type="GO" id="GO:0016787">
    <property type="term" value="F:hydrolase activity"/>
    <property type="evidence" value="ECO:0007669"/>
    <property type="project" value="UniProtKB-KW"/>
</dbReference>
<dbReference type="EMBL" id="JBHSMF010000009">
    <property type="protein sequence ID" value="MFC5498693.1"/>
    <property type="molecule type" value="Genomic_DNA"/>
</dbReference>
<comment type="caution">
    <text evidence="3">The sequence shown here is derived from an EMBL/GenBank/DDBJ whole genome shotgun (WGS) entry which is preliminary data.</text>
</comment>
<gene>
    <name evidence="3" type="ORF">ACFPOE_14190</name>
</gene>
<dbReference type="EC" id="3.-.-.-" evidence="3"/>
<keyword evidence="4" id="KW-1185">Reference proteome</keyword>
<keyword evidence="1" id="KW-0732">Signal</keyword>
<protein>
    <submittedName>
        <fullName evidence="3">MBL fold metallo-hydrolase</fullName>
        <ecNumber evidence="3">3.-.-.-</ecNumber>
    </submittedName>
</protein>
<proteinExistence type="predicted"/>
<evidence type="ECO:0000256" key="1">
    <source>
        <dbReference type="SAM" id="SignalP"/>
    </source>
</evidence>
<dbReference type="SMART" id="SM00849">
    <property type="entry name" value="Lactamase_B"/>
    <property type="match status" value="1"/>
</dbReference>
<dbReference type="Proteomes" id="UP001596037">
    <property type="component" value="Unassembled WGS sequence"/>
</dbReference>
<evidence type="ECO:0000313" key="4">
    <source>
        <dbReference type="Proteomes" id="UP001596037"/>
    </source>
</evidence>
<dbReference type="SUPFAM" id="SSF56281">
    <property type="entry name" value="Metallo-hydrolase/oxidoreductase"/>
    <property type="match status" value="1"/>
</dbReference>
<dbReference type="PANTHER" id="PTHR42951">
    <property type="entry name" value="METALLO-BETA-LACTAMASE DOMAIN-CONTAINING"/>
    <property type="match status" value="1"/>
</dbReference>
<evidence type="ECO:0000313" key="3">
    <source>
        <dbReference type="EMBL" id="MFC5498693.1"/>
    </source>
</evidence>
<organism evidence="3 4">
    <name type="scientific">Caenimonas terrae</name>
    <dbReference type="NCBI Taxonomy" id="696074"/>
    <lineage>
        <taxon>Bacteria</taxon>
        <taxon>Pseudomonadati</taxon>
        <taxon>Pseudomonadota</taxon>
        <taxon>Betaproteobacteria</taxon>
        <taxon>Burkholderiales</taxon>
        <taxon>Comamonadaceae</taxon>
        <taxon>Caenimonas</taxon>
    </lineage>
</organism>
<dbReference type="PROSITE" id="PS51257">
    <property type="entry name" value="PROKAR_LIPOPROTEIN"/>
    <property type="match status" value="1"/>
</dbReference>
<keyword evidence="3" id="KW-0378">Hydrolase</keyword>
<dbReference type="InterPro" id="IPR050855">
    <property type="entry name" value="NDM-1-like"/>
</dbReference>